<dbReference type="AlphaFoldDB" id="T0YUV9"/>
<dbReference type="Gene3D" id="1.10.1380.10">
    <property type="entry name" value="Neutral endopeptidase , domain2"/>
    <property type="match status" value="1"/>
</dbReference>
<dbReference type="PANTHER" id="PTHR11733">
    <property type="entry name" value="ZINC METALLOPROTEASE FAMILY M13 NEPRILYSIN-RELATED"/>
    <property type="match status" value="1"/>
</dbReference>
<dbReference type="PANTHER" id="PTHR11733:SF167">
    <property type="entry name" value="FI17812P1-RELATED"/>
    <property type="match status" value="1"/>
</dbReference>
<evidence type="ECO:0000259" key="1">
    <source>
        <dbReference type="Pfam" id="PF05649"/>
    </source>
</evidence>
<comment type="caution">
    <text evidence="2">The sequence shown here is derived from an EMBL/GenBank/DDBJ whole genome shotgun (WGS) entry which is preliminary data.</text>
</comment>
<sequence>PPPPTDPGFSLDRLDRSVAPAADFYAFAAGSWIRANPVPADQSRWTAFDELREANLRRLHELLESARVESDGAAAPPTVRLVGDFYASALDGTRRNAAGFRPIEDDLRRIDGIASAADLVRTVADLHELGTETLFSAYVSADKRASGFYAFYLEQGGLSLPDRDYYLDPQFASVRTAFEAHVSRLLGMLGDDGPTAAAAARAVVEIETELARASRSRTDLRDEERNYHRLERGALEASGLHLRWAEYLRARDLGGIAYAIVGQPEFFEALDRLVAERPLADWRTYLRWWVVHDAAPTLHEAAEREDFDFFHRTLLGQPEPEPSWKRAALVLDGLVGEALGALYVARAFPPE</sequence>
<evidence type="ECO:0000313" key="2">
    <source>
        <dbReference type="EMBL" id="EQD35717.1"/>
    </source>
</evidence>
<dbReference type="InterPro" id="IPR008753">
    <property type="entry name" value="Peptidase_M13_N"/>
</dbReference>
<dbReference type="EMBL" id="AUZY01011199">
    <property type="protein sequence ID" value="EQD35717.1"/>
    <property type="molecule type" value="Genomic_DNA"/>
</dbReference>
<feature type="non-terminal residue" evidence="2">
    <location>
        <position position="351"/>
    </location>
</feature>
<dbReference type="GO" id="GO:0005886">
    <property type="term" value="C:plasma membrane"/>
    <property type="evidence" value="ECO:0007669"/>
    <property type="project" value="TreeGrafter"/>
</dbReference>
<reference evidence="2" key="1">
    <citation type="submission" date="2013-08" db="EMBL/GenBank/DDBJ databases">
        <authorList>
            <person name="Mendez C."/>
            <person name="Richter M."/>
            <person name="Ferrer M."/>
            <person name="Sanchez J."/>
        </authorList>
    </citation>
    <scope>NUCLEOTIDE SEQUENCE</scope>
</reference>
<dbReference type="SUPFAM" id="SSF55486">
    <property type="entry name" value="Metalloproteases ('zincins'), catalytic domain"/>
    <property type="match status" value="1"/>
</dbReference>
<dbReference type="InterPro" id="IPR042089">
    <property type="entry name" value="Peptidase_M13_dom_2"/>
</dbReference>
<dbReference type="GO" id="GO:0016485">
    <property type="term" value="P:protein processing"/>
    <property type="evidence" value="ECO:0007669"/>
    <property type="project" value="TreeGrafter"/>
</dbReference>
<gene>
    <name evidence="2" type="ORF">B1B_16800</name>
</gene>
<dbReference type="PROSITE" id="PS51885">
    <property type="entry name" value="NEPRILYSIN"/>
    <property type="match status" value="1"/>
</dbReference>
<protein>
    <submittedName>
        <fullName evidence="2">Endothelin-converting enzyme 1</fullName>
    </submittedName>
</protein>
<dbReference type="InterPro" id="IPR000718">
    <property type="entry name" value="Peptidase_M13"/>
</dbReference>
<dbReference type="Pfam" id="PF05649">
    <property type="entry name" value="Peptidase_M13_N"/>
    <property type="match status" value="1"/>
</dbReference>
<organism evidence="2">
    <name type="scientific">mine drainage metagenome</name>
    <dbReference type="NCBI Taxonomy" id="410659"/>
    <lineage>
        <taxon>unclassified sequences</taxon>
        <taxon>metagenomes</taxon>
        <taxon>ecological metagenomes</taxon>
    </lineage>
</organism>
<reference evidence="2" key="2">
    <citation type="journal article" date="2014" name="ISME J.">
        <title>Microbial stratification in low pH oxic and suboxic macroscopic growths along an acid mine drainage.</title>
        <authorList>
            <person name="Mendez-Garcia C."/>
            <person name="Mesa V."/>
            <person name="Sprenger R.R."/>
            <person name="Richter M."/>
            <person name="Diez M.S."/>
            <person name="Solano J."/>
            <person name="Bargiela R."/>
            <person name="Golyshina O.V."/>
            <person name="Manteca A."/>
            <person name="Ramos J.L."/>
            <person name="Gallego J.R."/>
            <person name="Llorente I."/>
            <person name="Martins Dos Santos V.A."/>
            <person name="Jensen O.N."/>
            <person name="Pelaez A.I."/>
            <person name="Sanchez J."/>
            <person name="Ferrer M."/>
        </authorList>
    </citation>
    <scope>NUCLEOTIDE SEQUENCE</scope>
</reference>
<feature type="domain" description="Peptidase M13 N-terminal" evidence="1">
    <location>
        <begin position="20"/>
        <end position="351"/>
    </location>
</feature>
<dbReference type="GO" id="GO:0004222">
    <property type="term" value="F:metalloendopeptidase activity"/>
    <property type="evidence" value="ECO:0007669"/>
    <property type="project" value="InterPro"/>
</dbReference>
<accession>T0YUV9</accession>
<dbReference type="CDD" id="cd08662">
    <property type="entry name" value="M13"/>
    <property type="match status" value="1"/>
</dbReference>
<proteinExistence type="predicted"/>
<feature type="non-terminal residue" evidence="2">
    <location>
        <position position="1"/>
    </location>
</feature>
<name>T0YUV9_9ZZZZ</name>